<evidence type="ECO:0000256" key="1">
    <source>
        <dbReference type="SAM" id="MobiDB-lite"/>
    </source>
</evidence>
<dbReference type="EMBL" id="JBEDUW010000002">
    <property type="protein sequence ID" value="KAK9942686.1"/>
    <property type="molecule type" value="Genomic_DNA"/>
</dbReference>
<accession>A0AAW1Y2F5</accession>
<evidence type="ECO:0000313" key="2">
    <source>
        <dbReference type="EMBL" id="KAK9942686.1"/>
    </source>
</evidence>
<name>A0AAW1Y2F5_RUBAR</name>
<organism evidence="2 3">
    <name type="scientific">Rubus argutus</name>
    <name type="common">Southern blackberry</name>
    <dbReference type="NCBI Taxonomy" id="59490"/>
    <lineage>
        <taxon>Eukaryota</taxon>
        <taxon>Viridiplantae</taxon>
        <taxon>Streptophyta</taxon>
        <taxon>Embryophyta</taxon>
        <taxon>Tracheophyta</taxon>
        <taxon>Spermatophyta</taxon>
        <taxon>Magnoliopsida</taxon>
        <taxon>eudicotyledons</taxon>
        <taxon>Gunneridae</taxon>
        <taxon>Pentapetalae</taxon>
        <taxon>rosids</taxon>
        <taxon>fabids</taxon>
        <taxon>Rosales</taxon>
        <taxon>Rosaceae</taxon>
        <taxon>Rosoideae</taxon>
        <taxon>Rosoideae incertae sedis</taxon>
        <taxon>Rubus</taxon>
    </lineage>
</organism>
<dbReference type="Proteomes" id="UP001457282">
    <property type="component" value="Unassembled WGS sequence"/>
</dbReference>
<comment type="caution">
    <text evidence="2">The sequence shown here is derived from an EMBL/GenBank/DDBJ whole genome shotgun (WGS) entry which is preliminary data.</text>
</comment>
<feature type="compositionally biased region" description="Polar residues" evidence="1">
    <location>
        <begin position="14"/>
        <end position="26"/>
    </location>
</feature>
<dbReference type="AlphaFoldDB" id="A0AAW1Y2F5"/>
<protein>
    <submittedName>
        <fullName evidence="2">Uncharacterized protein</fullName>
    </submittedName>
</protein>
<proteinExistence type="predicted"/>
<reference evidence="2 3" key="1">
    <citation type="journal article" date="2023" name="G3 (Bethesda)">
        <title>A chromosome-length genome assembly and annotation of blackberry (Rubus argutus, cv. 'Hillquist').</title>
        <authorList>
            <person name="Bruna T."/>
            <person name="Aryal R."/>
            <person name="Dudchenko O."/>
            <person name="Sargent D.J."/>
            <person name="Mead D."/>
            <person name="Buti M."/>
            <person name="Cavallini A."/>
            <person name="Hytonen T."/>
            <person name="Andres J."/>
            <person name="Pham M."/>
            <person name="Weisz D."/>
            <person name="Mascagni F."/>
            <person name="Usai G."/>
            <person name="Natali L."/>
            <person name="Bassil N."/>
            <person name="Fernandez G.E."/>
            <person name="Lomsadze A."/>
            <person name="Armour M."/>
            <person name="Olukolu B."/>
            <person name="Poorten T."/>
            <person name="Britton C."/>
            <person name="Davik J."/>
            <person name="Ashrafi H."/>
            <person name="Aiden E.L."/>
            <person name="Borodovsky M."/>
            <person name="Worthington M."/>
        </authorList>
    </citation>
    <scope>NUCLEOTIDE SEQUENCE [LARGE SCALE GENOMIC DNA]</scope>
    <source>
        <strain evidence="2">PI 553951</strain>
    </source>
</reference>
<gene>
    <name evidence="2" type="ORF">M0R45_008339</name>
</gene>
<sequence length="73" mass="7781">MGLDGKRDNEGGEVSQTNKAESSVNESFAGGMVRAPSDGSLCVTEDEDDDDEVGGKKIELGPQYTLKEQIGCW</sequence>
<keyword evidence="3" id="KW-1185">Reference proteome</keyword>
<feature type="region of interest" description="Disordered" evidence="1">
    <location>
        <begin position="1"/>
        <end position="57"/>
    </location>
</feature>
<feature type="compositionally biased region" description="Basic and acidic residues" evidence="1">
    <location>
        <begin position="1"/>
        <end position="10"/>
    </location>
</feature>
<evidence type="ECO:0000313" key="3">
    <source>
        <dbReference type="Proteomes" id="UP001457282"/>
    </source>
</evidence>